<sequence length="101" mass="11822">MTKRKLLSGQGMTRSEKKIFRYFEGRVLRGRRKYIKITRDEILSRKYDGSFMPESAFVKMLEKSFGHAFEGKINERWSASLANYSSLNKKVALRGHLRDSV</sequence>
<name>A0A873WJJ8_9CAUD</name>
<reference evidence="1 2" key="1">
    <citation type="submission" date="2020-07" db="EMBL/GenBank/DDBJ databases">
        <title>Complete genome sequence of Klebsiella pneumoniae phage Miami.</title>
        <authorList>
            <person name="Mora D.A."/>
            <person name="Lessor L."/>
            <person name="Gill J."/>
            <person name="Liu M."/>
        </authorList>
    </citation>
    <scope>NUCLEOTIDE SEQUENCE [LARGE SCALE GENOMIC DNA]</scope>
</reference>
<keyword evidence="2" id="KW-1185">Reference proteome</keyword>
<gene>
    <name evidence="1" type="ORF">CPT_Miami_107</name>
</gene>
<protein>
    <submittedName>
        <fullName evidence="1">Uncharacterized protein</fullName>
    </submittedName>
</protein>
<evidence type="ECO:0000313" key="1">
    <source>
        <dbReference type="EMBL" id="QPB09202.1"/>
    </source>
</evidence>
<organism evidence="1 2">
    <name type="scientific">Klebsiella phage Miami</name>
    <dbReference type="NCBI Taxonomy" id="2767581"/>
    <lineage>
        <taxon>Viruses</taxon>
        <taxon>Duplodnaviria</taxon>
        <taxon>Heunggongvirae</taxon>
        <taxon>Uroviricota</taxon>
        <taxon>Caudoviricetes</taxon>
        <taxon>Chimalliviridae</taxon>
        <taxon>Miamivirus</taxon>
        <taxon>Miamivirus miami</taxon>
    </lineage>
</organism>
<accession>A0A873WJJ8</accession>
<dbReference type="Proteomes" id="UP000662782">
    <property type="component" value="Segment"/>
</dbReference>
<evidence type="ECO:0000313" key="2">
    <source>
        <dbReference type="Proteomes" id="UP000662782"/>
    </source>
</evidence>
<proteinExistence type="predicted"/>
<dbReference type="EMBL" id="MT701590">
    <property type="protein sequence ID" value="QPB09202.1"/>
    <property type="molecule type" value="Genomic_DNA"/>
</dbReference>